<dbReference type="RefSeq" id="WP_130962517.1">
    <property type="nucleotide sequence ID" value="NZ_SIRT01000001.1"/>
</dbReference>
<dbReference type="Proteomes" id="UP000291142">
    <property type="component" value="Unassembled WGS sequence"/>
</dbReference>
<keyword evidence="3" id="KW-1185">Reference proteome</keyword>
<evidence type="ECO:0000256" key="1">
    <source>
        <dbReference type="SAM" id="Phobius"/>
    </source>
</evidence>
<gene>
    <name evidence="2" type="ORF">EYD45_01205</name>
</gene>
<feature type="transmembrane region" description="Helical" evidence="1">
    <location>
        <begin position="6"/>
        <end position="23"/>
    </location>
</feature>
<dbReference type="EMBL" id="SIRT01000001">
    <property type="protein sequence ID" value="TBN06530.1"/>
    <property type="molecule type" value="Genomic_DNA"/>
</dbReference>
<dbReference type="AlphaFoldDB" id="A0A4Q9FLK5"/>
<protein>
    <recommendedName>
        <fullName evidence="4">SGNH/GDSL hydrolase family protein</fullName>
    </recommendedName>
</protein>
<sequence length="302" mass="34918">MKSILIKATPFLIVFFTINFFVYKTSPFYKQESKYSNRIDSIINSKPKVVFLGDSHSESIKLLNLSENIGNLAFGADGIKEMYIKTLILKKYNPELKYVFISTEPQMFNNSISSNSTFLNKYLLKLNNSKEIYNKSKLNLITEKIPLLNDNYLRYFLNNIYSIIRNGGNKSDNNTSIKWTDISSSEKEKIASSTGITDHNGIMTRDEDLEIYKKLVNNLKLRNVKVIGVRFPVNEHYLKQCNKEDLDKVNLFINELNLDQNLDYSLSLNSATYFENEDHLNKTGMEELSKLIYKDTGIDLNK</sequence>
<accession>A0A4Q9FLK5</accession>
<keyword evidence="1" id="KW-0472">Membrane</keyword>
<name>A0A4Q9FLK5_9FLAO</name>
<keyword evidence="1" id="KW-1133">Transmembrane helix</keyword>
<comment type="caution">
    <text evidence="2">The sequence shown here is derived from an EMBL/GenBank/DDBJ whole genome shotgun (WGS) entry which is preliminary data.</text>
</comment>
<proteinExistence type="predicted"/>
<evidence type="ECO:0000313" key="2">
    <source>
        <dbReference type="EMBL" id="TBN06530.1"/>
    </source>
</evidence>
<reference evidence="2 3" key="1">
    <citation type="submission" date="2019-02" db="EMBL/GenBank/DDBJ databases">
        <title>Hyunsoonleella sp., isolated from marine sediment.</title>
        <authorList>
            <person name="Liu B.-T."/>
        </authorList>
    </citation>
    <scope>NUCLEOTIDE SEQUENCE [LARGE SCALE GENOMIC DNA]</scope>
    <source>
        <strain evidence="2 3">T58</strain>
    </source>
</reference>
<evidence type="ECO:0008006" key="4">
    <source>
        <dbReference type="Google" id="ProtNLM"/>
    </source>
</evidence>
<organism evidence="2 3">
    <name type="scientific">Hyunsoonleella flava</name>
    <dbReference type="NCBI Taxonomy" id="2527939"/>
    <lineage>
        <taxon>Bacteria</taxon>
        <taxon>Pseudomonadati</taxon>
        <taxon>Bacteroidota</taxon>
        <taxon>Flavobacteriia</taxon>
        <taxon>Flavobacteriales</taxon>
        <taxon>Flavobacteriaceae</taxon>
    </lineage>
</organism>
<keyword evidence="1" id="KW-0812">Transmembrane</keyword>
<evidence type="ECO:0000313" key="3">
    <source>
        <dbReference type="Proteomes" id="UP000291142"/>
    </source>
</evidence>
<dbReference type="OrthoDB" id="869432at2"/>